<dbReference type="InterPro" id="IPR029069">
    <property type="entry name" value="HotDog_dom_sf"/>
</dbReference>
<sequence>MKKELRQKLKPYVHLTQYYETDQMKIIHHSNYIRWFEEARVDFLDQIGANYAKMEELGITSPVLSVEAQYKAMVRFGDSVYILPSIEAYNGVKLTLSYRVLDAVTGELRTTGKSQHCFLNEEGRPLSLKRTHPDIHRCFKAYHEHIFEI</sequence>
<dbReference type="Gene3D" id="3.10.129.10">
    <property type="entry name" value="Hotdog Thioesterase"/>
    <property type="match status" value="1"/>
</dbReference>
<dbReference type="Pfam" id="PF13279">
    <property type="entry name" value="4HBT_2"/>
    <property type="match status" value="1"/>
</dbReference>
<evidence type="ECO:0000313" key="3">
    <source>
        <dbReference type="EMBL" id="CZQ80667.1"/>
    </source>
</evidence>
<evidence type="ECO:0000256" key="2">
    <source>
        <dbReference type="ARBA" id="ARBA00022801"/>
    </source>
</evidence>
<dbReference type="GO" id="GO:0047617">
    <property type="term" value="F:fatty acyl-CoA hydrolase activity"/>
    <property type="evidence" value="ECO:0007669"/>
    <property type="project" value="TreeGrafter"/>
</dbReference>
<protein>
    <recommendedName>
        <fullName evidence="5">Thioesterase domain-containing protein</fullName>
    </recommendedName>
</protein>
<dbReference type="RefSeq" id="WP_245825555.1">
    <property type="nucleotide sequence ID" value="NZ_FJNE01000001.1"/>
</dbReference>
<dbReference type="SUPFAM" id="SSF54637">
    <property type="entry name" value="Thioesterase/thiol ester dehydrase-isomerase"/>
    <property type="match status" value="1"/>
</dbReference>
<dbReference type="InterPro" id="IPR006684">
    <property type="entry name" value="YbgC/YbaW"/>
</dbReference>
<gene>
    <name evidence="3" type="ORF">Tpal_104</name>
</gene>
<comment type="similarity">
    <text evidence="1">Belongs to the 4-hydroxybenzoyl-CoA thioesterase family.</text>
</comment>
<dbReference type="EMBL" id="FJNE01000001">
    <property type="protein sequence ID" value="CZQ80667.1"/>
    <property type="molecule type" value="Genomic_DNA"/>
</dbReference>
<dbReference type="STRING" id="140314.SAMN04488076_102188"/>
<accession>A0A143Y4K9</accession>
<evidence type="ECO:0000256" key="1">
    <source>
        <dbReference type="ARBA" id="ARBA00005953"/>
    </source>
</evidence>
<evidence type="ECO:0000313" key="4">
    <source>
        <dbReference type="Proteomes" id="UP000242754"/>
    </source>
</evidence>
<proteinExistence type="inferred from homology"/>
<evidence type="ECO:0008006" key="5">
    <source>
        <dbReference type="Google" id="ProtNLM"/>
    </source>
</evidence>
<dbReference type="NCBIfam" id="TIGR00051">
    <property type="entry name" value="YbgC/FadM family acyl-CoA thioesterase"/>
    <property type="match status" value="1"/>
</dbReference>
<keyword evidence="4" id="KW-1185">Reference proteome</keyword>
<dbReference type="CDD" id="cd00586">
    <property type="entry name" value="4HBT"/>
    <property type="match status" value="1"/>
</dbReference>
<name>A0A143Y4K9_9LACT</name>
<dbReference type="PANTHER" id="PTHR31793:SF27">
    <property type="entry name" value="NOVEL THIOESTERASE SUPERFAMILY DOMAIN AND SAPOSIN A-TYPE DOMAIN CONTAINING PROTEIN (0610012H03RIK)"/>
    <property type="match status" value="1"/>
</dbReference>
<dbReference type="InterPro" id="IPR050563">
    <property type="entry name" value="4-hydroxybenzoyl-CoA_TE"/>
</dbReference>
<dbReference type="Proteomes" id="UP000242754">
    <property type="component" value="Unassembled WGS sequence"/>
</dbReference>
<reference evidence="3 4" key="1">
    <citation type="submission" date="2016-02" db="EMBL/GenBank/DDBJ databases">
        <authorList>
            <person name="Wen L."/>
            <person name="He K."/>
            <person name="Yang H."/>
        </authorList>
    </citation>
    <scope>NUCLEOTIDE SEQUENCE [LARGE SCALE GENOMIC DNA]</scope>
    <source>
        <strain evidence="3">Trichococcus palustris</strain>
    </source>
</reference>
<dbReference type="AlphaFoldDB" id="A0A143Y4K9"/>
<keyword evidence="2" id="KW-0378">Hydrolase</keyword>
<organism evidence="3 4">
    <name type="scientific">Trichococcus palustris</name>
    <dbReference type="NCBI Taxonomy" id="140314"/>
    <lineage>
        <taxon>Bacteria</taxon>
        <taxon>Bacillati</taxon>
        <taxon>Bacillota</taxon>
        <taxon>Bacilli</taxon>
        <taxon>Lactobacillales</taxon>
        <taxon>Carnobacteriaceae</taxon>
        <taxon>Trichococcus</taxon>
    </lineage>
</organism>
<dbReference type="PANTHER" id="PTHR31793">
    <property type="entry name" value="4-HYDROXYBENZOYL-COA THIOESTERASE FAMILY MEMBER"/>
    <property type="match status" value="1"/>
</dbReference>